<reference evidence="2 3" key="1">
    <citation type="submission" date="2017-03" db="EMBL/GenBank/DDBJ databases">
        <authorList>
            <person name="Afonso C.L."/>
            <person name="Miller P.J."/>
            <person name="Scott M.A."/>
            <person name="Spackman E."/>
            <person name="Goraichik I."/>
            <person name="Dimitrov K.M."/>
            <person name="Suarez D.L."/>
            <person name="Swayne D.E."/>
        </authorList>
    </citation>
    <scope>NUCLEOTIDE SEQUENCE [LARGE SCALE GENOMIC DNA]</scope>
    <source>
        <strain evidence="2 3">ATCC 51113</strain>
    </source>
</reference>
<organism evidence="2 3">
    <name type="scientific">Citrobacter braakii</name>
    <dbReference type="NCBI Taxonomy" id="57706"/>
    <lineage>
        <taxon>Bacteria</taxon>
        <taxon>Pseudomonadati</taxon>
        <taxon>Pseudomonadota</taxon>
        <taxon>Gammaproteobacteria</taxon>
        <taxon>Enterobacterales</taxon>
        <taxon>Enterobacteriaceae</taxon>
        <taxon>Citrobacter</taxon>
        <taxon>Citrobacter freundii complex</taxon>
    </lineage>
</organism>
<dbReference type="InterPro" id="IPR036291">
    <property type="entry name" value="NAD(P)-bd_dom_sf"/>
</dbReference>
<dbReference type="AlphaFoldDB" id="A0A1V8NT87"/>
<comment type="caution">
    <text evidence="2">The sequence shown here is derived from an EMBL/GenBank/DDBJ whole genome shotgun (WGS) entry which is preliminary data.</text>
</comment>
<dbReference type="Gene3D" id="3.40.50.720">
    <property type="entry name" value="NAD(P)-binding Rossmann-like Domain"/>
    <property type="match status" value="1"/>
</dbReference>
<sequence>MIGILGGNGAVGQQVVRLLHKWNVGEMRVGIRSKNIQTSELKKPSVYYKIVDISDAQSLSSFVDGCEILINCAGPSIHTSVPALKAALRGKIHYIDAGGEQCISMLADRISEQYNLIFSAGALPGVSGVLPRWLAQRFFRPASLKFYCGILDRFTLSGAEDFLEGICYRGGNASSFSKFLEKSEMVLPFFPRPVTVVAYHDGETSGVQNALGLENAEFYIARDGKYVNRALLQMSSSSRMESVRSLCEAADLDLAGLTPYILYLLQMDGISHDNKINSYTMLLKGAGVSAMTGHMVAAITMSVLRRDIENKIGMAAEICNPDSIINGLNDPHTGNYLQVLDCTIDDLMQISGGVL</sequence>
<evidence type="ECO:0000313" key="3">
    <source>
        <dbReference type="Proteomes" id="UP000192573"/>
    </source>
</evidence>
<dbReference type="SUPFAM" id="SSF51735">
    <property type="entry name" value="NAD(P)-binding Rossmann-fold domains"/>
    <property type="match status" value="1"/>
</dbReference>
<dbReference type="EMBL" id="NAEW01000019">
    <property type="protein sequence ID" value="OQM39615.1"/>
    <property type="molecule type" value="Genomic_DNA"/>
</dbReference>
<dbReference type="PANTHER" id="PTHR43781">
    <property type="entry name" value="SACCHAROPINE DEHYDROGENASE"/>
    <property type="match status" value="1"/>
</dbReference>
<dbReference type="Proteomes" id="UP000192573">
    <property type="component" value="Unassembled WGS sequence"/>
</dbReference>
<dbReference type="Pfam" id="PF03435">
    <property type="entry name" value="Sacchrp_dh_NADP"/>
    <property type="match status" value="1"/>
</dbReference>
<dbReference type="PANTHER" id="PTHR43781:SF1">
    <property type="entry name" value="SACCHAROPINE DEHYDROGENASE"/>
    <property type="match status" value="1"/>
</dbReference>
<dbReference type="InterPro" id="IPR005097">
    <property type="entry name" value="Sacchrp_dh_NADP-bd"/>
</dbReference>
<dbReference type="RefSeq" id="WP_080860438.1">
    <property type="nucleotide sequence ID" value="NZ_CP077405.1"/>
</dbReference>
<gene>
    <name evidence="2" type="ORF">BZK42_23565</name>
</gene>
<evidence type="ECO:0000259" key="1">
    <source>
        <dbReference type="Pfam" id="PF03435"/>
    </source>
</evidence>
<feature type="domain" description="Saccharopine dehydrogenase NADP binding" evidence="1">
    <location>
        <begin position="2"/>
        <end position="98"/>
    </location>
</feature>
<proteinExistence type="predicted"/>
<name>A0A1V8NT87_CITBR</name>
<protein>
    <recommendedName>
        <fullName evidence="1">Saccharopine dehydrogenase NADP binding domain-containing protein</fullName>
    </recommendedName>
</protein>
<evidence type="ECO:0000313" key="2">
    <source>
        <dbReference type="EMBL" id="OQM39615.1"/>
    </source>
</evidence>
<accession>A0A1V8NT87</accession>